<proteinExistence type="predicted"/>
<organism evidence="2 3">
    <name type="scientific">Triticum urartu</name>
    <name type="common">Red wild einkorn</name>
    <name type="synonym">Crithodium urartu</name>
    <dbReference type="NCBI Taxonomy" id="4572"/>
    <lineage>
        <taxon>Eukaryota</taxon>
        <taxon>Viridiplantae</taxon>
        <taxon>Streptophyta</taxon>
        <taxon>Embryophyta</taxon>
        <taxon>Tracheophyta</taxon>
        <taxon>Spermatophyta</taxon>
        <taxon>Magnoliopsida</taxon>
        <taxon>Liliopsida</taxon>
        <taxon>Poales</taxon>
        <taxon>Poaceae</taxon>
        <taxon>BOP clade</taxon>
        <taxon>Pooideae</taxon>
        <taxon>Triticodae</taxon>
        <taxon>Triticeae</taxon>
        <taxon>Triticinae</taxon>
        <taxon>Triticum</taxon>
    </lineage>
</organism>
<keyword evidence="3" id="KW-1185">Reference proteome</keyword>
<dbReference type="AlphaFoldDB" id="A0A8R7V5V8"/>
<feature type="region of interest" description="Disordered" evidence="1">
    <location>
        <begin position="1"/>
        <end position="38"/>
    </location>
</feature>
<feature type="region of interest" description="Disordered" evidence="1">
    <location>
        <begin position="82"/>
        <end position="107"/>
    </location>
</feature>
<dbReference type="EnsemblPlants" id="TuG1812G0700001876.01.T01">
    <property type="protein sequence ID" value="TuG1812G0700001876.01.T01.cds434775"/>
    <property type="gene ID" value="TuG1812G0700001876.01"/>
</dbReference>
<dbReference type="Proteomes" id="UP000015106">
    <property type="component" value="Chromosome 7"/>
</dbReference>
<reference evidence="2" key="2">
    <citation type="submission" date="2018-03" db="EMBL/GenBank/DDBJ databases">
        <title>The Triticum urartu genome reveals the dynamic nature of wheat genome evolution.</title>
        <authorList>
            <person name="Ling H."/>
            <person name="Ma B."/>
            <person name="Shi X."/>
            <person name="Liu H."/>
            <person name="Dong L."/>
            <person name="Sun H."/>
            <person name="Cao Y."/>
            <person name="Gao Q."/>
            <person name="Zheng S."/>
            <person name="Li Y."/>
            <person name="Yu Y."/>
            <person name="Du H."/>
            <person name="Qi M."/>
            <person name="Li Y."/>
            <person name="Yu H."/>
            <person name="Cui Y."/>
            <person name="Wang N."/>
            <person name="Chen C."/>
            <person name="Wu H."/>
            <person name="Zhao Y."/>
            <person name="Zhang J."/>
            <person name="Li Y."/>
            <person name="Zhou W."/>
            <person name="Zhang B."/>
            <person name="Hu W."/>
            <person name="Eijk M."/>
            <person name="Tang J."/>
            <person name="Witsenboer H."/>
            <person name="Zhao S."/>
            <person name="Li Z."/>
            <person name="Zhang A."/>
            <person name="Wang D."/>
            <person name="Liang C."/>
        </authorList>
    </citation>
    <scope>NUCLEOTIDE SEQUENCE [LARGE SCALE GENOMIC DNA]</scope>
    <source>
        <strain evidence="2">cv. G1812</strain>
    </source>
</reference>
<dbReference type="Gramene" id="TuG1812G0700001876.01.T01">
    <property type="protein sequence ID" value="TuG1812G0700001876.01.T01.cds434775"/>
    <property type="gene ID" value="TuG1812G0700001876.01"/>
</dbReference>
<evidence type="ECO:0000313" key="3">
    <source>
        <dbReference type="Proteomes" id="UP000015106"/>
    </source>
</evidence>
<feature type="compositionally biased region" description="Basic residues" evidence="1">
    <location>
        <begin position="1"/>
        <end position="12"/>
    </location>
</feature>
<sequence length="107" mass="11493">MLPHRPALRRGGRPSGGGRDLRPGWATASTITASSLPPPPTCARDACLLQRTRCMKDAEETGSMACSCCKALDLHVHVSSSREFENTHTTASRRSIHPVMDPSGTSH</sequence>
<evidence type="ECO:0000256" key="1">
    <source>
        <dbReference type="SAM" id="MobiDB-lite"/>
    </source>
</evidence>
<evidence type="ECO:0000313" key="2">
    <source>
        <dbReference type="EnsemblPlants" id="TuG1812G0700001876.01.T01.cds434775"/>
    </source>
</evidence>
<protein>
    <submittedName>
        <fullName evidence="2">Uncharacterized protein</fullName>
    </submittedName>
</protein>
<reference evidence="2" key="3">
    <citation type="submission" date="2022-06" db="UniProtKB">
        <authorList>
            <consortium name="EnsemblPlants"/>
        </authorList>
    </citation>
    <scope>IDENTIFICATION</scope>
</reference>
<accession>A0A8R7V5V8</accession>
<name>A0A8R7V5V8_TRIUA</name>
<reference evidence="3" key="1">
    <citation type="journal article" date="2013" name="Nature">
        <title>Draft genome of the wheat A-genome progenitor Triticum urartu.</title>
        <authorList>
            <person name="Ling H.Q."/>
            <person name="Zhao S."/>
            <person name="Liu D."/>
            <person name="Wang J."/>
            <person name="Sun H."/>
            <person name="Zhang C."/>
            <person name="Fan H."/>
            <person name="Li D."/>
            <person name="Dong L."/>
            <person name="Tao Y."/>
            <person name="Gao C."/>
            <person name="Wu H."/>
            <person name="Li Y."/>
            <person name="Cui Y."/>
            <person name="Guo X."/>
            <person name="Zheng S."/>
            <person name="Wang B."/>
            <person name="Yu K."/>
            <person name="Liang Q."/>
            <person name="Yang W."/>
            <person name="Lou X."/>
            <person name="Chen J."/>
            <person name="Feng M."/>
            <person name="Jian J."/>
            <person name="Zhang X."/>
            <person name="Luo G."/>
            <person name="Jiang Y."/>
            <person name="Liu J."/>
            <person name="Wang Z."/>
            <person name="Sha Y."/>
            <person name="Zhang B."/>
            <person name="Wu H."/>
            <person name="Tang D."/>
            <person name="Shen Q."/>
            <person name="Xue P."/>
            <person name="Zou S."/>
            <person name="Wang X."/>
            <person name="Liu X."/>
            <person name="Wang F."/>
            <person name="Yang Y."/>
            <person name="An X."/>
            <person name="Dong Z."/>
            <person name="Zhang K."/>
            <person name="Zhang X."/>
            <person name="Luo M.C."/>
            <person name="Dvorak J."/>
            <person name="Tong Y."/>
            <person name="Wang J."/>
            <person name="Yang H."/>
            <person name="Li Z."/>
            <person name="Wang D."/>
            <person name="Zhang A."/>
            <person name="Wang J."/>
        </authorList>
    </citation>
    <scope>NUCLEOTIDE SEQUENCE</scope>
    <source>
        <strain evidence="3">cv. G1812</strain>
    </source>
</reference>